<dbReference type="CDD" id="cd14340">
    <property type="entry name" value="UBA_BRSK"/>
    <property type="match status" value="1"/>
</dbReference>
<keyword evidence="4" id="KW-0723">Serine/threonine-protein kinase</keyword>
<accession>A0AAV4CPT5</accession>
<evidence type="ECO:0000259" key="12">
    <source>
        <dbReference type="Pfam" id="PF21115"/>
    </source>
</evidence>
<feature type="region of interest" description="Disordered" evidence="11">
    <location>
        <begin position="96"/>
        <end position="208"/>
    </location>
</feature>
<feature type="region of interest" description="Disordered" evidence="11">
    <location>
        <begin position="45"/>
        <end position="67"/>
    </location>
</feature>
<evidence type="ECO:0000256" key="9">
    <source>
        <dbReference type="ARBA" id="ARBA00047899"/>
    </source>
</evidence>
<dbReference type="GO" id="GO:0004674">
    <property type="term" value="F:protein serine/threonine kinase activity"/>
    <property type="evidence" value="ECO:0007669"/>
    <property type="project" value="UniProtKB-KW"/>
</dbReference>
<feature type="compositionally biased region" description="Basic and acidic residues" evidence="11">
    <location>
        <begin position="175"/>
        <end position="190"/>
    </location>
</feature>
<dbReference type="Pfam" id="PF21115">
    <property type="entry name" value="UBA_BRSK"/>
    <property type="match status" value="1"/>
</dbReference>
<dbReference type="EC" id="2.7.11.1" evidence="3"/>
<reference evidence="13 14" key="1">
    <citation type="journal article" date="2021" name="Elife">
        <title>Chloroplast acquisition without the gene transfer in kleptoplastic sea slugs, Plakobranchus ocellatus.</title>
        <authorList>
            <person name="Maeda T."/>
            <person name="Takahashi S."/>
            <person name="Yoshida T."/>
            <person name="Shimamura S."/>
            <person name="Takaki Y."/>
            <person name="Nagai Y."/>
            <person name="Toyoda A."/>
            <person name="Suzuki Y."/>
            <person name="Arimoto A."/>
            <person name="Ishii H."/>
            <person name="Satoh N."/>
            <person name="Nishiyama T."/>
            <person name="Hasebe M."/>
            <person name="Maruyama T."/>
            <person name="Minagawa J."/>
            <person name="Obokata J."/>
            <person name="Shigenobu S."/>
        </authorList>
    </citation>
    <scope>NUCLEOTIDE SEQUENCE [LARGE SCALE GENOMIC DNA]</scope>
</reference>
<sequence length="279" mass="30077">MNSLQCFKDKEKLVTELLNAKHNTEKVVYFLLLDRKLRNPSVEDDLDVRHRSESADPPRKRVDAVQFSDQARLSLGNISEGSPVASRRALKVQQIKASLSSGGSPCSSPLSSPKLPRASSRTTPTHSPSATPPGSPSVQSSSSSSSSSSSTPWKSRLHTIKNSFLGSPRFHRRKLQGEERGREGWRDRSSTVRAHGGVASSSGGRADGMGGGALAERGGGIGIGASTASHLRGTPQAAGYRLQQLLNPHPQSQKCYTMYKEYITVIMILPHVLITLTPL</sequence>
<feature type="domain" description="BRSK1/2-like UBA" evidence="12">
    <location>
        <begin position="1"/>
        <end position="36"/>
    </location>
</feature>
<feature type="compositionally biased region" description="Basic and acidic residues" evidence="11">
    <location>
        <begin position="47"/>
        <end position="63"/>
    </location>
</feature>
<keyword evidence="7 13" id="KW-0418">Kinase</keyword>
<evidence type="ECO:0000256" key="2">
    <source>
        <dbReference type="ARBA" id="ARBA00006234"/>
    </source>
</evidence>
<comment type="catalytic activity">
    <reaction evidence="10">
        <text>L-seryl-[protein] + ATP = O-phospho-L-seryl-[protein] + ADP + H(+)</text>
        <dbReference type="Rhea" id="RHEA:17989"/>
        <dbReference type="Rhea" id="RHEA-COMP:9863"/>
        <dbReference type="Rhea" id="RHEA-COMP:11604"/>
        <dbReference type="ChEBI" id="CHEBI:15378"/>
        <dbReference type="ChEBI" id="CHEBI:29999"/>
        <dbReference type="ChEBI" id="CHEBI:30616"/>
        <dbReference type="ChEBI" id="CHEBI:83421"/>
        <dbReference type="ChEBI" id="CHEBI:456216"/>
        <dbReference type="EC" id="2.7.11.1"/>
    </reaction>
</comment>
<dbReference type="InterPro" id="IPR048622">
    <property type="entry name" value="BRSK1_2-like_UBA"/>
</dbReference>
<dbReference type="AlphaFoldDB" id="A0AAV4CPT5"/>
<dbReference type="Proteomes" id="UP000735302">
    <property type="component" value="Unassembled WGS sequence"/>
</dbReference>
<comment type="similarity">
    <text evidence="2">Belongs to the protein kinase superfamily. CAMK Ser/Thr protein kinase family. SNF1 subfamily.</text>
</comment>
<keyword evidence="5" id="KW-0808">Transferase</keyword>
<comment type="cofactor">
    <cofactor evidence="1">
        <name>Mg(2+)</name>
        <dbReference type="ChEBI" id="CHEBI:18420"/>
    </cofactor>
</comment>
<keyword evidence="14" id="KW-1185">Reference proteome</keyword>
<feature type="compositionally biased region" description="Low complexity" evidence="11">
    <location>
        <begin position="136"/>
        <end position="150"/>
    </location>
</feature>
<evidence type="ECO:0000256" key="3">
    <source>
        <dbReference type="ARBA" id="ARBA00012513"/>
    </source>
</evidence>
<evidence type="ECO:0000313" key="13">
    <source>
        <dbReference type="EMBL" id="GFO33826.1"/>
    </source>
</evidence>
<organism evidence="13 14">
    <name type="scientific">Plakobranchus ocellatus</name>
    <dbReference type="NCBI Taxonomy" id="259542"/>
    <lineage>
        <taxon>Eukaryota</taxon>
        <taxon>Metazoa</taxon>
        <taxon>Spiralia</taxon>
        <taxon>Lophotrochozoa</taxon>
        <taxon>Mollusca</taxon>
        <taxon>Gastropoda</taxon>
        <taxon>Heterobranchia</taxon>
        <taxon>Euthyneura</taxon>
        <taxon>Panpulmonata</taxon>
        <taxon>Sacoglossa</taxon>
        <taxon>Placobranchoidea</taxon>
        <taxon>Plakobranchidae</taxon>
        <taxon>Plakobranchus</taxon>
    </lineage>
</organism>
<evidence type="ECO:0000313" key="14">
    <source>
        <dbReference type="Proteomes" id="UP000735302"/>
    </source>
</evidence>
<feature type="compositionally biased region" description="Low complexity" evidence="11">
    <location>
        <begin position="96"/>
        <end position="129"/>
    </location>
</feature>
<comment type="catalytic activity">
    <reaction evidence="9">
        <text>L-threonyl-[protein] + ATP = O-phospho-L-threonyl-[protein] + ADP + H(+)</text>
        <dbReference type="Rhea" id="RHEA:46608"/>
        <dbReference type="Rhea" id="RHEA-COMP:11060"/>
        <dbReference type="Rhea" id="RHEA-COMP:11605"/>
        <dbReference type="ChEBI" id="CHEBI:15378"/>
        <dbReference type="ChEBI" id="CHEBI:30013"/>
        <dbReference type="ChEBI" id="CHEBI:30616"/>
        <dbReference type="ChEBI" id="CHEBI:61977"/>
        <dbReference type="ChEBI" id="CHEBI:456216"/>
        <dbReference type="EC" id="2.7.11.1"/>
    </reaction>
</comment>
<comment type="caution">
    <text evidence="13">The sequence shown here is derived from an EMBL/GenBank/DDBJ whole genome shotgun (WGS) entry which is preliminary data.</text>
</comment>
<evidence type="ECO:0000256" key="8">
    <source>
        <dbReference type="ARBA" id="ARBA00022842"/>
    </source>
</evidence>
<evidence type="ECO:0000256" key="10">
    <source>
        <dbReference type="ARBA" id="ARBA00048679"/>
    </source>
</evidence>
<evidence type="ECO:0000256" key="1">
    <source>
        <dbReference type="ARBA" id="ARBA00001946"/>
    </source>
</evidence>
<evidence type="ECO:0000256" key="5">
    <source>
        <dbReference type="ARBA" id="ARBA00022679"/>
    </source>
</evidence>
<dbReference type="GO" id="GO:0046872">
    <property type="term" value="F:metal ion binding"/>
    <property type="evidence" value="ECO:0007669"/>
    <property type="project" value="UniProtKB-KW"/>
</dbReference>
<proteinExistence type="inferred from homology"/>
<keyword evidence="6" id="KW-0479">Metal-binding</keyword>
<evidence type="ECO:0000256" key="6">
    <source>
        <dbReference type="ARBA" id="ARBA00022723"/>
    </source>
</evidence>
<keyword evidence="8" id="KW-0460">Magnesium</keyword>
<protein>
    <recommendedName>
        <fullName evidence="3">non-specific serine/threonine protein kinase</fullName>
        <ecNumber evidence="3">2.7.11.1</ecNumber>
    </recommendedName>
</protein>
<dbReference type="EMBL" id="BLXT01006838">
    <property type="protein sequence ID" value="GFO33826.1"/>
    <property type="molecule type" value="Genomic_DNA"/>
</dbReference>
<name>A0AAV4CPT5_9GAST</name>
<evidence type="ECO:0000256" key="7">
    <source>
        <dbReference type="ARBA" id="ARBA00022777"/>
    </source>
</evidence>
<gene>
    <name evidence="13" type="ORF">PoB_006033100</name>
</gene>
<evidence type="ECO:0000256" key="11">
    <source>
        <dbReference type="SAM" id="MobiDB-lite"/>
    </source>
</evidence>
<evidence type="ECO:0000256" key="4">
    <source>
        <dbReference type="ARBA" id="ARBA00022527"/>
    </source>
</evidence>